<dbReference type="AlphaFoldDB" id="X1A9S4"/>
<dbReference type="InterPro" id="IPR018662">
    <property type="entry name" value="DUF2095"/>
</dbReference>
<dbReference type="Pfam" id="PF09868">
    <property type="entry name" value="DUF2095"/>
    <property type="match status" value="1"/>
</dbReference>
<name>X1A9S4_9ZZZZ</name>
<organism evidence="1">
    <name type="scientific">marine sediment metagenome</name>
    <dbReference type="NCBI Taxonomy" id="412755"/>
    <lineage>
        <taxon>unclassified sequences</taxon>
        <taxon>metagenomes</taxon>
        <taxon>ecological metagenomes</taxon>
    </lineage>
</organism>
<accession>X1A9S4</accession>
<dbReference type="EMBL" id="BART01016179">
    <property type="protein sequence ID" value="GAG78469.1"/>
    <property type="molecule type" value="Genomic_DNA"/>
</dbReference>
<evidence type="ECO:0008006" key="2">
    <source>
        <dbReference type="Google" id="ProtNLM"/>
    </source>
</evidence>
<sequence>MHIETMKNEDKKKKNLKKKLNVTDEDGLKISYDKDELDQEFPQLMRELCENKKALKIKGIDYEIEESEEKDKIVQPSNYCEDLLNPGAIDFIRRCKNREEALEILDYLLRRDKLNVQEYNTLKNRMKEEGGLEKFIAECGGLKTPGYYERKFSRKINLLNIDQSKKENLD</sequence>
<evidence type="ECO:0000313" key="1">
    <source>
        <dbReference type="EMBL" id="GAG78469.1"/>
    </source>
</evidence>
<proteinExistence type="predicted"/>
<reference evidence="1" key="1">
    <citation type="journal article" date="2014" name="Front. Microbiol.">
        <title>High frequency of phylogenetically diverse reductive dehalogenase-homologous genes in deep subseafloor sedimentary metagenomes.</title>
        <authorList>
            <person name="Kawai M."/>
            <person name="Futagami T."/>
            <person name="Toyoda A."/>
            <person name="Takaki Y."/>
            <person name="Nishi S."/>
            <person name="Hori S."/>
            <person name="Arai W."/>
            <person name="Tsubouchi T."/>
            <person name="Morono Y."/>
            <person name="Uchiyama I."/>
            <person name="Ito T."/>
            <person name="Fujiyama A."/>
            <person name="Inagaki F."/>
            <person name="Takami H."/>
        </authorList>
    </citation>
    <scope>NUCLEOTIDE SEQUENCE</scope>
    <source>
        <strain evidence="1">Expedition CK06-06</strain>
    </source>
</reference>
<comment type="caution">
    <text evidence="1">The sequence shown here is derived from an EMBL/GenBank/DDBJ whole genome shotgun (WGS) entry which is preliminary data.</text>
</comment>
<gene>
    <name evidence="1" type="ORF">S01H4_31195</name>
</gene>
<protein>
    <recommendedName>
        <fullName evidence="2">DUF2095 domain-containing protein</fullName>
    </recommendedName>
</protein>